<dbReference type="Proteomes" id="UP000271469">
    <property type="component" value="Chromosome"/>
</dbReference>
<dbReference type="AlphaFoldDB" id="A0A3G8JSN8"/>
<keyword evidence="3" id="KW-1185">Reference proteome</keyword>
<keyword evidence="1" id="KW-1133">Transmembrane helix</keyword>
<evidence type="ECO:0008006" key="4">
    <source>
        <dbReference type="Google" id="ProtNLM"/>
    </source>
</evidence>
<organism evidence="2 3">
    <name type="scientific">Gordonia insulae</name>
    <dbReference type="NCBI Taxonomy" id="2420509"/>
    <lineage>
        <taxon>Bacteria</taxon>
        <taxon>Bacillati</taxon>
        <taxon>Actinomycetota</taxon>
        <taxon>Actinomycetes</taxon>
        <taxon>Mycobacteriales</taxon>
        <taxon>Gordoniaceae</taxon>
        <taxon>Gordonia</taxon>
    </lineage>
</organism>
<keyword evidence="1" id="KW-0472">Membrane</keyword>
<feature type="transmembrane region" description="Helical" evidence="1">
    <location>
        <begin position="144"/>
        <end position="165"/>
    </location>
</feature>
<evidence type="ECO:0000256" key="1">
    <source>
        <dbReference type="SAM" id="Phobius"/>
    </source>
</evidence>
<dbReference type="RefSeq" id="WP_124709859.1">
    <property type="nucleotide sequence ID" value="NZ_CP033972.1"/>
</dbReference>
<evidence type="ECO:0000313" key="3">
    <source>
        <dbReference type="Proteomes" id="UP000271469"/>
    </source>
</evidence>
<gene>
    <name evidence="2" type="ORF">D7316_04123</name>
</gene>
<accession>A0A3G8JSN8</accession>
<feature type="transmembrane region" description="Helical" evidence="1">
    <location>
        <begin position="172"/>
        <end position="190"/>
    </location>
</feature>
<dbReference type="OrthoDB" id="4336046at2"/>
<evidence type="ECO:0000313" key="2">
    <source>
        <dbReference type="EMBL" id="AZG47512.1"/>
    </source>
</evidence>
<dbReference type="KEGG" id="gom:D7316_04123"/>
<proteinExistence type="predicted"/>
<sequence>MIAVMNAERIKLTSTRSPYWCIAVVAVLAIGVAGLTGATTSGQLAPTPGEAAWTALVGLNAIGVLVLMIMAVLAVTSEYRFGTIRTTFQATPKRSNVLLAKAAVFGGLAIVVTVVLAALGVILVRALAGASSGIELGDSGVLRQIWGTPVIAALYVLIGLGVGAIVRHTAGAIVIVLIWNLAVETILTILPKVGPHIAPFLPFANGSRFLNGTLDDTDYHWNAYGSLIYFAVFAVAVFAIGIVVTDRRDA</sequence>
<reference evidence="2 3" key="1">
    <citation type="submission" date="2018-11" db="EMBL/GenBank/DDBJ databases">
        <title>Gordonia insulae sp. nov., isolated from an island soil.</title>
        <authorList>
            <person name="Kim Y.S."/>
            <person name="Kim S.B."/>
        </authorList>
    </citation>
    <scope>NUCLEOTIDE SEQUENCE [LARGE SCALE GENOMIC DNA]</scope>
    <source>
        <strain evidence="2 3">MMS17-SY073</strain>
    </source>
</reference>
<feature type="transmembrane region" description="Helical" evidence="1">
    <location>
        <begin position="20"/>
        <end position="39"/>
    </location>
</feature>
<feature type="transmembrane region" description="Helical" evidence="1">
    <location>
        <begin position="223"/>
        <end position="244"/>
    </location>
</feature>
<protein>
    <recommendedName>
        <fullName evidence="4">ABC transporter permease</fullName>
    </recommendedName>
</protein>
<dbReference type="EMBL" id="CP033972">
    <property type="protein sequence ID" value="AZG47512.1"/>
    <property type="molecule type" value="Genomic_DNA"/>
</dbReference>
<name>A0A3G8JSN8_9ACTN</name>
<feature type="transmembrane region" description="Helical" evidence="1">
    <location>
        <begin position="97"/>
        <end position="124"/>
    </location>
</feature>
<keyword evidence="1" id="KW-0812">Transmembrane</keyword>
<feature type="transmembrane region" description="Helical" evidence="1">
    <location>
        <begin position="51"/>
        <end position="76"/>
    </location>
</feature>